<keyword evidence="3" id="KW-1185">Reference proteome</keyword>
<dbReference type="EMBL" id="QJNU01000269">
    <property type="protein sequence ID" value="RYP03307.1"/>
    <property type="molecule type" value="Genomic_DNA"/>
</dbReference>
<feature type="region of interest" description="Disordered" evidence="1">
    <location>
        <begin position="87"/>
        <end position="132"/>
    </location>
</feature>
<dbReference type="AlphaFoldDB" id="A0A4Q4TD92"/>
<proteinExistence type="predicted"/>
<dbReference type="OrthoDB" id="4746075at2759"/>
<organism evidence="2 3">
    <name type="scientific">Monosporascus ibericus</name>
    <dbReference type="NCBI Taxonomy" id="155417"/>
    <lineage>
        <taxon>Eukaryota</taxon>
        <taxon>Fungi</taxon>
        <taxon>Dikarya</taxon>
        <taxon>Ascomycota</taxon>
        <taxon>Pezizomycotina</taxon>
        <taxon>Sordariomycetes</taxon>
        <taxon>Xylariomycetidae</taxon>
        <taxon>Xylariales</taxon>
        <taxon>Xylariales incertae sedis</taxon>
        <taxon>Monosporascus</taxon>
    </lineage>
</organism>
<feature type="compositionally biased region" description="Polar residues" evidence="1">
    <location>
        <begin position="226"/>
        <end position="236"/>
    </location>
</feature>
<accession>A0A4Q4TD92</accession>
<reference evidence="2 3" key="1">
    <citation type="submission" date="2018-06" db="EMBL/GenBank/DDBJ databases">
        <title>Complete Genomes of Monosporascus.</title>
        <authorList>
            <person name="Robinson A.J."/>
            <person name="Natvig D.O."/>
        </authorList>
    </citation>
    <scope>NUCLEOTIDE SEQUENCE [LARGE SCALE GENOMIC DNA]</scope>
    <source>
        <strain evidence="2 3">CBS 110550</strain>
    </source>
</reference>
<gene>
    <name evidence="2" type="ORF">DL764_005233</name>
</gene>
<evidence type="ECO:0000313" key="3">
    <source>
        <dbReference type="Proteomes" id="UP000293360"/>
    </source>
</evidence>
<protein>
    <submittedName>
        <fullName evidence="2">Uncharacterized protein</fullName>
    </submittedName>
</protein>
<evidence type="ECO:0000313" key="2">
    <source>
        <dbReference type="EMBL" id="RYP03307.1"/>
    </source>
</evidence>
<feature type="compositionally biased region" description="Basic and acidic residues" evidence="1">
    <location>
        <begin position="123"/>
        <end position="132"/>
    </location>
</feature>
<dbReference type="Proteomes" id="UP000293360">
    <property type="component" value="Unassembled WGS sequence"/>
</dbReference>
<name>A0A4Q4TD92_9PEZI</name>
<feature type="region of interest" description="Disordered" evidence="1">
    <location>
        <begin position="163"/>
        <end position="236"/>
    </location>
</feature>
<evidence type="ECO:0000256" key="1">
    <source>
        <dbReference type="SAM" id="MobiDB-lite"/>
    </source>
</evidence>
<sequence length="236" mass="25485">MPCWVRQPGKSTPDYRDRWPTCQTLVAPAAEDDVPIRVKALEAISRALGWLNLVTEHLQKDINEHIWALEAKRLECLSATSLQTSPRRGVFGTPKPGKSTNPYDTGVPPMATSETVPHGRQRAPKDPNLKDKQKVTVLPSVNTGPSVPDSPVVSFLAALRRHSTSPHETITPLDINADSGARTSTPGSTRVSQERRASGASSGRQQKARLDSRYKRPSPPERGATVASTSAASEGG</sequence>
<feature type="compositionally biased region" description="Polar residues" evidence="1">
    <location>
        <begin position="181"/>
        <end position="191"/>
    </location>
</feature>
<comment type="caution">
    <text evidence="2">The sequence shown here is derived from an EMBL/GenBank/DDBJ whole genome shotgun (WGS) entry which is preliminary data.</text>
</comment>